<keyword evidence="6 9" id="KW-1133">Transmembrane helix</keyword>
<protein>
    <recommendedName>
        <fullName evidence="11">Branched-chain amino acid ABC transporter permease</fullName>
    </recommendedName>
</protein>
<organism evidence="10">
    <name type="scientific">marine metagenome</name>
    <dbReference type="NCBI Taxonomy" id="408172"/>
    <lineage>
        <taxon>unclassified sequences</taxon>
        <taxon>metagenomes</taxon>
        <taxon>ecological metagenomes</taxon>
    </lineage>
</organism>
<feature type="transmembrane region" description="Helical" evidence="9">
    <location>
        <begin position="12"/>
        <end position="30"/>
    </location>
</feature>
<keyword evidence="4 9" id="KW-0812">Transmembrane</keyword>
<dbReference type="Pfam" id="PF02653">
    <property type="entry name" value="BPD_transp_2"/>
    <property type="match status" value="1"/>
</dbReference>
<dbReference type="AlphaFoldDB" id="A0A381WJF0"/>
<feature type="transmembrane region" description="Helical" evidence="9">
    <location>
        <begin position="137"/>
        <end position="161"/>
    </location>
</feature>
<evidence type="ECO:0000256" key="1">
    <source>
        <dbReference type="ARBA" id="ARBA00004651"/>
    </source>
</evidence>
<evidence type="ECO:0000256" key="4">
    <source>
        <dbReference type="ARBA" id="ARBA00022692"/>
    </source>
</evidence>
<evidence type="ECO:0008006" key="11">
    <source>
        <dbReference type="Google" id="ProtNLM"/>
    </source>
</evidence>
<keyword evidence="3" id="KW-1003">Cell membrane</keyword>
<reference evidence="10" key="1">
    <citation type="submission" date="2018-05" db="EMBL/GenBank/DDBJ databases">
        <authorList>
            <person name="Lanie J.A."/>
            <person name="Ng W.-L."/>
            <person name="Kazmierczak K.M."/>
            <person name="Andrzejewski T.M."/>
            <person name="Davidsen T.M."/>
            <person name="Wayne K.J."/>
            <person name="Tettelin H."/>
            <person name="Glass J.I."/>
            <person name="Rusch D."/>
            <person name="Podicherti R."/>
            <person name="Tsui H.-C.T."/>
            <person name="Winkler M.E."/>
        </authorList>
    </citation>
    <scope>NUCLEOTIDE SEQUENCE</scope>
</reference>
<feature type="non-terminal residue" evidence="10">
    <location>
        <position position="1"/>
    </location>
</feature>
<feature type="transmembrane region" description="Helical" evidence="9">
    <location>
        <begin position="190"/>
        <end position="214"/>
    </location>
</feature>
<dbReference type="GO" id="GO:0006865">
    <property type="term" value="P:amino acid transport"/>
    <property type="evidence" value="ECO:0007669"/>
    <property type="project" value="UniProtKB-KW"/>
</dbReference>
<feature type="transmembrane region" description="Helical" evidence="9">
    <location>
        <begin position="94"/>
        <end position="117"/>
    </location>
</feature>
<keyword evidence="7 9" id="KW-0472">Membrane</keyword>
<dbReference type="PANTHER" id="PTHR11795">
    <property type="entry name" value="BRANCHED-CHAIN AMINO ACID TRANSPORT SYSTEM PERMEASE PROTEIN LIVH"/>
    <property type="match status" value="1"/>
</dbReference>
<feature type="transmembrane region" description="Helical" evidence="9">
    <location>
        <begin position="60"/>
        <end position="82"/>
    </location>
</feature>
<comment type="subcellular location">
    <subcellularLocation>
        <location evidence="1">Cell membrane</location>
        <topology evidence="1">Multi-pass membrane protein</topology>
    </subcellularLocation>
</comment>
<feature type="transmembrane region" description="Helical" evidence="9">
    <location>
        <begin position="263"/>
        <end position="284"/>
    </location>
</feature>
<feature type="transmembrane region" description="Helical" evidence="9">
    <location>
        <begin position="37"/>
        <end position="54"/>
    </location>
</feature>
<dbReference type="EMBL" id="UINC01011902">
    <property type="protein sequence ID" value="SVA52258.1"/>
    <property type="molecule type" value="Genomic_DNA"/>
</dbReference>
<evidence type="ECO:0000256" key="7">
    <source>
        <dbReference type="ARBA" id="ARBA00023136"/>
    </source>
</evidence>
<dbReference type="GO" id="GO:0022857">
    <property type="term" value="F:transmembrane transporter activity"/>
    <property type="evidence" value="ECO:0007669"/>
    <property type="project" value="InterPro"/>
</dbReference>
<comment type="similarity">
    <text evidence="8">Belongs to the binding-protein-dependent transport system permease family. LivHM subfamily.</text>
</comment>
<evidence type="ECO:0000256" key="3">
    <source>
        <dbReference type="ARBA" id="ARBA00022475"/>
    </source>
</evidence>
<dbReference type="CDD" id="cd06582">
    <property type="entry name" value="TM_PBP1_LivH_like"/>
    <property type="match status" value="1"/>
</dbReference>
<keyword evidence="5" id="KW-0029">Amino-acid transport</keyword>
<evidence type="ECO:0000256" key="2">
    <source>
        <dbReference type="ARBA" id="ARBA00022448"/>
    </source>
</evidence>
<dbReference type="GO" id="GO:0005886">
    <property type="term" value="C:plasma membrane"/>
    <property type="evidence" value="ECO:0007669"/>
    <property type="project" value="UniProtKB-SubCell"/>
</dbReference>
<evidence type="ECO:0000256" key="8">
    <source>
        <dbReference type="ARBA" id="ARBA00037998"/>
    </source>
</evidence>
<evidence type="ECO:0000256" key="9">
    <source>
        <dbReference type="SAM" id="Phobius"/>
    </source>
</evidence>
<gene>
    <name evidence="10" type="ORF">METZ01_LOCUS105112</name>
</gene>
<accession>A0A381WJF0</accession>
<evidence type="ECO:0000256" key="5">
    <source>
        <dbReference type="ARBA" id="ARBA00022970"/>
    </source>
</evidence>
<dbReference type="InterPro" id="IPR001851">
    <property type="entry name" value="ABC_transp_permease"/>
</dbReference>
<evidence type="ECO:0000313" key="10">
    <source>
        <dbReference type="EMBL" id="SVA52258.1"/>
    </source>
</evidence>
<dbReference type="PANTHER" id="PTHR11795:SF442">
    <property type="entry name" value="ABC TRANSPORTER ATP-BINDING PROTEIN"/>
    <property type="match status" value="1"/>
</dbReference>
<dbReference type="InterPro" id="IPR052157">
    <property type="entry name" value="BCAA_transport_permease"/>
</dbReference>
<keyword evidence="2" id="KW-0813">Transport</keyword>
<evidence type="ECO:0000256" key="6">
    <source>
        <dbReference type="ARBA" id="ARBA00022989"/>
    </source>
</evidence>
<name>A0A381WJF0_9ZZZZ</name>
<proteinExistence type="inferred from homology"/>
<sequence>VSFWIEQTFAGLSYGGLLFLLASGLSLIFGVMRIINMAHGSYFILGAYIGVTVVEVTGSWLLALLLASLAVAILGIFMHRYFLRVLGHGVAAELPQVMITVGFLFIIQQASIDIWGGDPMIVKVPSYLDWSMEIGGIFFPVYRIFMLAVACVMAVALWLGLEKTRAGAMVRASVDDSEMTRGLGINTERLSMAIFGLGAFLAGLGGVIGGGFIGVYPGLDFQILPLAFAVVIIGGLGTLRGAALGSLIVGLMDTFGKALFPELSYFTLFAPMAIVLAIKPTGLFGRA</sequence>
<feature type="transmembrane region" description="Helical" evidence="9">
    <location>
        <begin position="226"/>
        <end position="251"/>
    </location>
</feature>